<feature type="transmembrane region" description="Helical" evidence="1">
    <location>
        <begin position="38"/>
        <end position="64"/>
    </location>
</feature>
<comment type="caution">
    <text evidence="2">The sequence shown here is derived from an EMBL/GenBank/DDBJ whole genome shotgun (WGS) entry which is preliminary data.</text>
</comment>
<gene>
    <name evidence="2" type="ORF">TorRG33x02_288710</name>
</gene>
<dbReference type="EMBL" id="JXTC01000376">
    <property type="protein sequence ID" value="PON59387.1"/>
    <property type="molecule type" value="Genomic_DNA"/>
</dbReference>
<keyword evidence="3" id="KW-1185">Reference proteome</keyword>
<evidence type="ECO:0000313" key="3">
    <source>
        <dbReference type="Proteomes" id="UP000237000"/>
    </source>
</evidence>
<keyword evidence="1" id="KW-0472">Membrane</keyword>
<keyword evidence="1" id="KW-1133">Transmembrane helix</keyword>
<evidence type="ECO:0000313" key="2">
    <source>
        <dbReference type="EMBL" id="PON59387.1"/>
    </source>
</evidence>
<sequence length="120" mass="14277">MKRAHSIVLLLQFPEKPNWVFFIFRRNPPPLPRTTSSFLSLTFTVLILIIVFAFRLLISFIITIQLTRIRQCRNIEIICQISLVLIINRIQHNHPIILLTQIVQMNRTMTIHNKNPRRRP</sequence>
<keyword evidence="1" id="KW-0812">Transmembrane</keyword>
<reference evidence="3" key="1">
    <citation type="submission" date="2016-06" db="EMBL/GenBank/DDBJ databases">
        <title>Parallel loss of symbiosis genes in relatives of nitrogen-fixing non-legume Parasponia.</title>
        <authorList>
            <person name="Van Velzen R."/>
            <person name="Holmer R."/>
            <person name="Bu F."/>
            <person name="Rutten L."/>
            <person name="Van Zeijl A."/>
            <person name="Liu W."/>
            <person name="Santuari L."/>
            <person name="Cao Q."/>
            <person name="Sharma T."/>
            <person name="Shen D."/>
            <person name="Roswanjaya Y."/>
            <person name="Wardhani T."/>
            <person name="Kalhor M.S."/>
            <person name="Jansen J."/>
            <person name="Van den Hoogen J."/>
            <person name="Gungor B."/>
            <person name="Hartog M."/>
            <person name="Hontelez J."/>
            <person name="Verver J."/>
            <person name="Yang W.-C."/>
            <person name="Schijlen E."/>
            <person name="Repin R."/>
            <person name="Schilthuizen M."/>
            <person name="Schranz E."/>
            <person name="Heidstra R."/>
            <person name="Miyata K."/>
            <person name="Fedorova E."/>
            <person name="Kohlen W."/>
            <person name="Bisseling T."/>
            <person name="Smit S."/>
            <person name="Geurts R."/>
        </authorList>
    </citation>
    <scope>NUCLEOTIDE SEQUENCE [LARGE SCALE GENOMIC DNA]</scope>
    <source>
        <strain evidence="3">cv. RG33-2</strain>
    </source>
</reference>
<organism evidence="2 3">
    <name type="scientific">Trema orientale</name>
    <name type="common">Charcoal tree</name>
    <name type="synonym">Celtis orientalis</name>
    <dbReference type="NCBI Taxonomy" id="63057"/>
    <lineage>
        <taxon>Eukaryota</taxon>
        <taxon>Viridiplantae</taxon>
        <taxon>Streptophyta</taxon>
        <taxon>Embryophyta</taxon>
        <taxon>Tracheophyta</taxon>
        <taxon>Spermatophyta</taxon>
        <taxon>Magnoliopsida</taxon>
        <taxon>eudicotyledons</taxon>
        <taxon>Gunneridae</taxon>
        <taxon>Pentapetalae</taxon>
        <taxon>rosids</taxon>
        <taxon>fabids</taxon>
        <taxon>Rosales</taxon>
        <taxon>Cannabaceae</taxon>
        <taxon>Trema</taxon>
    </lineage>
</organism>
<accession>A0A2P5CEE6</accession>
<evidence type="ECO:0000256" key="1">
    <source>
        <dbReference type="SAM" id="Phobius"/>
    </source>
</evidence>
<protein>
    <submittedName>
        <fullName evidence="2">Uncharacterized protein</fullName>
    </submittedName>
</protein>
<name>A0A2P5CEE6_TREOI</name>
<dbReference type="Proteomes" id="UP000237000">
    <property type="component" value="Unassembled WGS sequence"/>
</dbReference>
<dbReference type="InParanoid" id="A0A2P5CEE6"/>
<dbReference type="AlphaFoldDB" id="A0A2P5CEE6"/>
<dbReference type="OrthoDB" id="10347787at2759"/>
<proteinExistence type="predicted"/>